<keyword evidence="2" id="KW-1185">Reference proteome</keyword>
<reference evidence="2" key="1">
    <citation type="journal article" date="2019" name="Int. J. Syst. Evol. Microbiol.">
        <title>The Global Catalogue of Microorganisms (GCM) 10K type strain sequencing project: providing services to taxonomists for standard genome sequencing and annotation.</title>
        <authorList>
            <consortium name="The Broad Institute Genomics Platform"/>
            <consortium name="The Broad Institute Genome Sequencing Center for Infectious Disease"/>
            <person name="Wu L."/>
            <person name="Ma J."/>
        </authorList>
    </citation>
    <scope>NUCLEOTIDE SEQUENCE [LARGE SCALE GENOMIC DNA]</scope>
    <source>
        <strain evidence="2">JCM 12165</strain>
    </source>
</reference>
<proteinExistence type="predicted"/>
<dbReference type="Gene3D" id="1.10.1660.10">
    <property type="match status" value="1"/>
</dbReference>
<organism evidence="1 2">
    <name type="scientific">Pseudonocardia aurantiaca</name>
    <dbReference type="NCBI Taxonomy" id="75290"/>
    <lineage>
        <taxon>Bacteria</taxon>
        <taxon>Bacillati</taxon>
        <taxon>Actinomycetota</taxon>
        <taxon>Actinomycetes</taxon>
        <taxon>Pseudonocardiales</taxon>
        <taxon>Pseudonocardiaceae</taxon>
        <taxon>Pseudonocardia</taxon>
    </lineage>
</organism>
<accession>A0ABW4FXM6</accession>
<name>A0ABW4FXM6_9PSEU</name>
<evidence type="ECO:0000313" key="2">
    <source>
        <dbReference type="Proteomes" id="UP001597145"/>
    </source>
</evidence>
<comment type="caution">
    <text evidence="1">The sequence shown here is derived from an EMBL/GenBank/DDBJ whole genome shotgun (WGS) entry which is preliminary data.</text>
</comment>
<dbReference type="EMBL" id="JBHUCP010000052">
    <property type="protein sequence ID" value="MFD1535293.1"/>
    <property type="molecule type" value="Genomic_DNA"/>
</dbReference>
<dbReference type="InterPro" id="IPR009061">
    <property type="entry name" value="DNA-bd_dom_put_sf"/>
</dbReference>
<evidence type="ECO:0000313" key="1">
    <source>
        <dbReference type="EMBL" id="MFD1535293.1"/>
    </source>
</evidence>
<dbReference type="SUPFAM" id="SSF46955">
    <property type="entry name" value="Putative DNA-binding domain"/>
    <property type="match status" value="1"/>
</dbReference>
<dbReference type="RefSeq" id="WP_343981423.1">
    <property type="nucleotide sequence ID" value="NZ_BAAAJG010000014.1"/>
</dbReference>
<protein>
    <submittedName>
        <fullName evidence="1">Type IV toxin-antitoxin system AbiEi family antitoxin domain-containing protein</fullName>
    </submittedName>
</protein>
<gene>
    <name evidence="1" type="ORF">ACFSCY_38400</name>
</gene>
<sequence>MQEPLVSTGEAARLLGLNPRTLARYVERGWITPDLTLPTGQFRWDVEKLRQQINALPRDRSGQGEAEGE</sequence>
<dbReference type="Proteomes" id="UP001597145">
    <property type="component" value="Unassembled WGS sequence"/>
</dbReference>